<dbReference type="PANTHER" id="PTHR21068:SF43">
    <property type="entry name" value="SPARTIN"/>
    <property type="match status" value="1"/>
</dbReference>
<sequence>PVQETQNDGNPAELLLIRDQYELAFHSLSRGLAAEEAGSTAEALECYRKGRRHLAQGVEVLAGGERRQGAAWDTARQLQQRMKDTLPTVSAHLSDPETSRVTAGCQRERLLEHLPHSLYPDLALTCQPPQSSLHHLYPTIPATAQNKTPTPKTPPPRPPSPAALHTQTLPAAATTAMAYPGEQPPAYTPQPTVGHRSLAHGPAGSGKPTLPAAGDGEELLFIPSGVQMFFVAPDGQVSSLSSPGYLRIMTFDSQQRDSTAERPLAFLHVCDWLYPLMSDTPVLLANSGIYMFPDSLATTPGSFVGIVLSSELPANDQETFKDLLTQLADLRIQVSLDHMCFSVFGRKEEEKKEMSGQTGPTVLTEEKEKPPLPGWSEKMAQGILTGAAKFSEGFVKGAEATGRAIHKGGAKIRDRITPEDTPSDVSPHVSKGLQVAKQASGGAVRVSQFLVNGVATVAGHVAEKVAPHVKKHGTKLVPESLKKSKDGQASNFDGAKFVAARSLQGFSTVWSSLETGAKMVGKSVASETVLTVKYKYGDDASQATDTAIKSAVNVGVTAYNIDNLGIKAILKTAGIPFILMAKQTVARTVTSDVVRRNPEAAVSMATRGDQTLGSGEVVFERRMAADGDLCQYDCERLQAELEQEKELK</sequence>
<reference evidence="3" key="1">
    <citation type="submission" date="2025-08" db="UniProtKB">
        <authorList>
            <consortium name="Ensembl"/>
        </authorList>
    </citation>
    <scope>IDENTIFICATION</scope>
</reference>
<proteinExistence type="predicted"/>
<dbReference type="Pfam" id="PF06911">
    <property type="entry name" value="Senescence"/>
    <property type="match status" value="1"/>
</dbReference>
<dbReference type="GO" id="GO:0005886">
    <property type="term" value="C:plasma membrane"/>
    <property type="evidence" value="ECO:0007669"/>
    <property type="project" value="TreeGrafter"/>
</dbReference>
<evidence type="ECO:0000313" key="3">
    <source>
        <dbReference type="Ensembl" id="ENSMMOP00000013976.1"/>
    </source>
</evidence>
<dbReference type="InterPro" id="IPR036181">
    <property type="entry name" value="MIT_dom_sf"/>
</dbReference>
<evidence type="ECO:0000313" key="4">
    <source>
        <dbReference type="Proteomes" id="UP000261620"/>
    </source>
</evidence>
<feature type="compositionally biased region" description="Pro residues" evidence="1">
    <location>
        <begin position="151"/>
        <end position="161"/>
    </location>
</feature>
<dbReference type="InterPro" id="IPR045036">
    <property type="entry name" value="Spartin-like"/>
</dbReference>
<dbReference type="SMART" id="SM00745">
    <property type="entry name" value="MIT"/>
    <property type="match status" value="1"/>
</dbReference>
<evidence type="ECO:0000256" key="1">
    <source>
        <dbReference type="SAM" id="MobiDB-lite"/>
    </source>
</evidence>
<dbReference type="STRING" id="94237.ENSMMOP00000013976"/>
<dbReference type="GO" id="GO:0030514">
    <property type="term" value="P:negative regulation of BMP signaling pathway"/>
    <property type="evidence" value="ECO:0007669"/>
    <property type="project" value="TreeGrafter"/>
</dbReference>
<evidence type="ECO:0000259" key="2">
    <source>
        <dbReference type="SMART" id="SM00745"/>
    </source>
</evidence>
<name>A0A3Q3WAW6_MOLML</name>
<dbReference type="GO" id="GO:0051301">
    <property type="term" value="P:cell division"/>
    <property type="evidence" value="ECO:0007669"/>
    <property type="project" value="TreeGrafter"/>
</dbReference>
<dbReference type="AlphaFoldDB" id="A0A3Q3WAW6"/>
<dbReference type="Proteomes" id="UP000261620">
    <property type="component" value="Unplaced"/>
</dbReference>
<feature type="domain" description="MIT" evidence="2">
    <location>
        <begin position="17"/>
        <end position="95"/>
    </location>
</feature>
<feature type="region of interest" description="Disordered" evidence="1">
    <location>
        <begin position="179"/>
        <end position="212"/>
    </location>
</feature>
<dbReference type="SUPFAM" id="SSF116846">
    <property type="entry name" value="MIT domain"/>
    <property type="match status" value="1"/>
</dbReference>
<reference evidence="3" key="2">
    <citation type="submission" date="2025-09" db="UniProtKB">
        <authorList>
            <consortium name="Ensembl"/>
        </authorList>
    </citation>
    <scope>IDENTIFICATION</scope>
</reference>
<dbReference type="InterPro" id="IPR009686">
    <property type="entry name" value="Senescence/spartin_C"/>
</dbReference>
<dbReference type="Ensembl" id="ENSMMOT00000014202.1">
    <property type="protein sequence ID" value="ENSMMOP00000013976.1"/>
    <property type="gene ID" value="ENSMMOG00000010549.1"/>
</dbReference>
<keyword evidence="4" id="KW-1185">Reference proteome</keyword>
<dbReference type="InterPro" id="IPR007330">
    <property type="entry name" value="MIT_dom"/>
</dbReference>
<organism evidence="3 4">
    <name type="scientific">Mola mola</name>
    <name type="common">Ocean sunfish</name>
    <name type="synonym">Tetraodon mola</name>
    <dbReference type="NCBI Taxonomy" id="94237"/>
    <lineage>
        <taxon>Eukaryota</taxon>
        <taxon>Metazoa</taxon>
        <taxon>Chordata</taxon>
        <taxon>Craniata</taxon>
        <taxon>Vertebrata</taxon>
        <taxon>Euteleostomi</taxon>
        <taxon>Actinopterygii</taxon>
        <taxon>Neopterygii</taxon>
        <taxon>Teleostei</taxon>
        <taxon>Neoteleostei</taxon>
        <taxon>Acanthomorphata</taxon>
        <taxon>Eupercaria</taxon>
        <taxon>Tetraodontiformes</taxon>
        <taxon>Molidae</taxon>
        <taxon>Mola</taxon>
    </lineage>
</organism>
<accession>A0A3Q3WAW6</accession>
<protein>
    <recommendedName>
        <fullName evidence="2">MIT domain-containing protein</fullName>
    </recommendedName>
</protein>
<feature type="region of interest" description="Disordered" evidence="1">
    <location>
        <begin position="142"/>
        <end position="164"/>
    </location>
</feature>
<dbReference type="PANTHER" id="PTHR21068">
    <property type="entry name" value="SPARTIN"/>
    <property type="match status" value="1"/>
</dbReference>
<dbReference type="Gene3D" id="1.20.58.80">
    <property type="entry name" value="Phosphotransferase system, lactose/cellobiose-type IIA subunit"/>
    <property type="match status" value="1"/>
</dbReference>
<feature type="region of interest" description="Disordered" evidence="1">
    <location>
        <begin position="349"/>
        <end position="374"/>
    </location>
</feature>